<dbReference type="PROSITE" id="PS50929">
    <property type="entry name" value="ABC_TM1F"/>
    <property type="match status" value="1"/>
</dbReference>
<keyword evidence="3 8" id="KW-0812">Transmembrane</keyword>
<dbReference type="SMART" id="SM00382">
    <property type="entry name" value="AAA"/>
    <property type="match status" value="1"/>
</dbReference>
<name>A0A380CHN8_SPOPA</name>
<comment type="similarity">
    <text evidence="2">Belongs to the ABC transporter superfamily.</text>
</comment>
<keyword evidence="5 11" id="KW-0067">ATP-binding</keyword>
<evidence type="ECO:0000256" key="3">
    <source>
        <dbReference type="ARBA" id="ARBA00022692"/>
    </source>
</evidence>
<keyword evidence="11" id="KW-0378">Hydrolase</keyword>
<evidence type="ECO:0000259" key="10">
    <source>
        <dbReference type="PROSITE" id="PS50929"/>
    </source>
</evidence>
<dbReference type="AlphaFoldDB" id="A0A380CHN8"/>
<feature type="transmembrane region" description="Helical" evidence="8">
    <location>
        <begin position="135"/>
        <end position="152"/>
    </location>
</feature>
<evidence type="ECO:0000313" key="11">
    <source>
        <dbReference type="EMBL" id="SUJ20756.1"/>
    </source>
</evidence>
<keyword evidence="12" id="KW-1185">Reference proteome</keyword>
<dbReference type="PANTHER" id="PTHR43394">
    <property type="entry name" value="ATP-DEPENDENT PERMEASE MDL1, MITOCHONDRIAL"/>
    <property type="match status" value="1"/>
</dbReference>
<dbReference type="Gene3D" id="1.20.1560.10">
    <property type="entry name" value="ABC transporter type 1, transmembrane domain"/>
    <property type="match status" value="1"/>
</dbReference>
<dbReference type="Gene3D" id="3.40.50.300">
    <property type="entry name" value="P-loop containing nucleotide triphosphate hydrolases"/>
    <property type="match status" value="1"/>
</dbReference>
<dbReference type="InterPro" id="IPR003439">
    <property type="entry name" value="ABC_transporter-like_ATP-bd"/>
</dbReference>
<dbReference type="CDD" id="cd03251">
    <property type="entry name" value="ABCC_MsbA"/>
    <property type="match status" value="1"/>
</dbReference>
<dbReference type="InterPro" id="IPR017871">
    <property type="entry name" value="ABC_transporter-like_CS"/>
</dbReference>
<evidence type="ECO:0000313" key="12">
    <source>
        <dbReference type="Proteomes" id="UP000254519"/>
    </source>
</evidence>
<feature type="transmembrane region" description="Helical" evidence="8">
    <location>
        <begin position="53"/>
        <end position="74"/>
    </location>
</feature>
<dbReference type="InterPro" id="IPR011527">
    <property type="entry name" value="ABC1_TM_dom"/>
</dbReference>
<dbReference type="RefSeq" id="WP_115363475.1">
    <property type="nucleotide sequence ID" value="NZ_CP038012.1"/>
</dbReference>
<feature type="transmembrane region" description="Helical" evidence="8">
    <location>
        <begin position="158"/>
        <end position="175"/>
    </location>
</feature>
<dbReference type="Proteomes" id="UP000254519">
    <property type="component" value="Unassembled WGS sequence"/>
</dbReference>
<reference evidence="11 12" key="1">
    <citation type="submission" date="2018-06" db="EMBL/GenBank/DDBJ databases">
        <authorList>
            <consortium name="Pathogen Informatics"/>
            <person name="Doyle S."/>
        </authorList>
    </citation>
    <scope>NUCLEOTIDE SEQUENCE [LARGE SCALE GENOMIC DNA]</scope>
    <source>
        <strain evidence="12">ATCC 11859 / DSM 33 / NCIB 8841 / NCTC 4822</strain>
    </source>
</reference>
<dbReference type="Pfam" id="PF00005">
    <property type="entry name" value="ABC_tran"/>
    <property type="match status" value="1"/>
</dbReference>
<sequence length="572" mass="64602">MIKKFFSYYKPHKRLFIIDFSSAVFVALLELAFPLAVQWFIDKLLPGGDWGKIVTVSILLLLIYLLSTFLQYIVSYLGHKLGINIETDMRQQLFNHVQRQSYRFFDNTKTGHIMSRITNDLFDIGELAHHGPEDLFIAVMTLVGAFVLMYNINPELALIAIVMVPLLVAVVTFCNKKMNAAWTNMYGKIADVNARVEDSVAGARVVKSFTNEKFEIARFKTDNGNFRLAKLVAYKVMAWTHSSMYMMTRLMTLVVLVVGAWFTFNGKLTHGELVGFILFVNILIKPVDKISALLELYPKGMAGFKRFRDLIEQEPEIVDKPDAIHVNHLHGDIVFDDVHFNYESTKPVLQGINLNIRAGETVAFVGPSGAGKTTICSLIPRFYDIDAGNITIDGIDIRDMSQQSLRSQIGIVQQDVFLFTGTIKENIAYGNLEASDEEIYEAARKAHLEDMIRDLPDGYETQIGERGLKLSGGQKQRLAIARMFLKNPPILILDEATSALDTETERIIQQSLNELAEDRTTLVIAHRLATIRDAHRVIVVTEDGISEDGTYQELVEQDGIFARLHNIQFQKV</sequence>
<dbReference type="SUPFAM" id="SSF90123">
    <property type="entry name" value="ABC transporter transmembrane region"/>
    <property type="match status" value="1"/>
</dbReference>
<dbReference type="PROSITE" id="PS00211">
    <property type="entry name" value="ABC_TRANSPORTER_1"/>
    <property type="match status" value="1"/>
</dbReference>
<keyword evidence="4" id="KW-0547">Nucleotide-binding</keyword>
<dbReference type="SUPFAM" id="SSF52540">
    <property type="entry name" value="P-loop containing nucleoside triphosphate hydrolases"/>
    <property type="match status" value="1"/>
</dbReference>
<evidence type="ECO:0000256" key="5">
    <source>
        <dbReference type="ARBA" id="ARBA00022840"/>
    </source>
</evidence>
<feature type="transmembrane region" description="Helical" evidence="8">
    <location>
        <begin position="244"/>
        <end position="264"/>
    </location>
</feature>
<keyword evidence="6 8" id="KW-1133">Transmembrane helix</keyword>
<dbReference type="PROSITE" id="PS50893">
    <property type="entry name" value="ABC_TRANSPORTER_2"/>
    <property type="match status" value="1"/>
</dbReference>
<evidence type="ECO:0000256" key="8">
    <source>
        <dbReference type="SAM" id="Phobius"/>
    </source>
</evidence>
<dbReference type="CDD" id="cd18549">
    <property type="entry name" value="ABC_6TM_YwjA_like"/>
    <property type="match status" value="1"/>
</dbReference>
<organism evidence="11 12">
    <name type="scientific">Sporosarcina pasteurii</name>
    <name type="common">Bacillus pasteurii</name>
    <dbReference type="NCBI Taxonomy" id="1474"/>
    <lineage>
        <taxon>Bacteria</taxon>
        <taxon>Bacillati</taxon>
        <taxon>Bacillota</taxon>
        <taxon>Bacilli</taxon>
        <taxon>Bacillales</taxon>
        <taxon>Caryophanaceae</taxon>
        <taxon>Sporosarcina</taxon>
    </lineage>
</organism>
<dbReference type="EC" id="3.6.3.-" evidence="11"/>
<evidence type="ECO:0000256" key="1">
    <source>
        <dbReference type="ARBA" id="ARBA00004651"/>
    </source>
</evidence>
<dbReference type="FunFam" id="3.40.50.300:FF:000218">
    <property type="entry name" value="Multidrug ABC transporter ATP-binding protein"/>
    <property type="match status" value="1"/>
</dbReference>
<gene>
    <name evidence="11" type="ORF">NCTC4822_03037</name>
</gene>
<dbReference type="GO" id="GO:0015421">
    <property type="term" value="F:ABC-type oligopeptide transporter activity"/>
    <property type="evidence" value="ECO:0007669"/>
    <property type="project" value="TreeGrafter"/>
</dbReference>
<feature type="domain" description="ABC transmembrane type-1" evidence="10">
    <location>
        <begin position="17"/>
        <end position="299"/>
    </location>
</feature>
<dbReference type="EMBL" id="UGYZ01000002">
    <property type="protein sequence ID" value="SUJ20756.1"/>
    <property type="molecule type" value="Genomic_DNA"/>
</dbReference>
<evidence type="ECO:0000259" key="9">
    <source>
        <dbReference type="PROSITE" id="PS50893"/>
    </source>
</evidence>
<dbReference type="InterPro" id="IPR039421">
    <property type="entry name" value="Type_1_exporter"/>
</dbReference>
<evidence type="ECO:0000256" key="7">
    <source>
        <dbReference type="ARBA" id="ARBA00023136"/>
    </source>
</evidence>
<dbReference type="PANTHER" id="PTHR43394:SF1">
    <property type="entry name" value="ATP-BINDING CASSETTE SUB-FAMILY B MEMBER 10, MITOCHONDRIAL"/>
    <property type="match status" value="1"/>
</dbReference>
<evidence type="ECO:0000256" key="2">
    <source>
        <dbReference type="ARBA" id="ARBA00005417"/>
    </source>
</evidence>
<dbReference type="GO" id="GO:0005886">
    <property type="term" value="C:plasma membrane"/>
    <property type="evidence" value="ECO:0007669"/>
    <property type="project" value="UniProtKB-SubCell"/>
</dbReference>
<evidence type="ECO:0000256" key="4">
    <source>
        <dbReference type="ARBA" id="ARBA00022741"/>
    </source>
</evidence>
<comment type="subcellular location">
    <subcellularLocation>
        <location evidence="1">Cell membrane</location>
        <topology evidence="1">Multi-pass membrane protein</topology>
    </subcellularLocation>
</comment>
<keyword evidence="7 8" id="KW-0472">Membrane</keyword>
<dbReference type="InterPro" id="IPR036640">
    <property type="entry name" value="ABC1_TM_sf"/>
</dbReference>
<feature type="transmembrane region" description="Helical" evidence="8">
    <location>
        <begin position="20"/>
        <end position="41"/>
    </location>
</feature>
<evidence type="ECO:0000256" key="6">
    <source>
        <dbReference type="ARBA" id="ARBA00022989"/>
    </source>
</evidence>
<dbReference type="InterPro" id="IPR003593">
    <property type="entry name" value="AAA+_ATPase"/>
</dbReference>
<dbReference type="InterPro" id="IPR027417">
    <property type="entry name" value="P-loop_NTPase"/>
</dbReference>
<dbReference type="Pfam" id="PF00664">
    <property type="entry name" value="ABC_membrane"/>
    <property type="match status" value="1"/>
</dbReference>
<dbReference type="GO" id="GO:0005524">
    <property type="term" value="F:ATP binding"/>
    <property type="evidence" value="ECO:0007669"/>
    <property type="project" value="UniProtKB-KW"/>
</dbReference>
<dbReference type="OrthoDB" id="9770415at2"/>
<accession>A0A380CHN8</accession>
<feature type="domain" description="ABC transporter" evidence="9">
    <location>
        <begin position="333"/>
        <end position="567"/>
    </location>
</feature>
<protein>
    <submittedName>
        <fullName evidence="11">Multidrug export ATP-binding/permease protein SAV1866</fullName>
        <ecNumber evidence="11">3.6.3.-</ecNumber>
    </submittedName>
</protein>
<dbReference type="FunFam" id="1.20.1560.10:FF:000053">
    <property type="entry name" value="Multidrug ABC transporter ATP-binding protein"/>
    <property type="match status" value="1"/>
</dbReference>
<proteinExistence type="inferred from homology"/>
<dbReference type="GO" id="GO:0016887">
    <property type="term" value="F:ATP hydrolysis activity"/>
    <property type="evidence" value="ECO:0007669"/>
    <property type="project" value="InterPro"/>
</dbReference>